<organism evidence="1 2">
    <name type="scientific">Burkholderia ubonensis</name>
    <dbReference type="NCBI Taxonomy" id="101571"/>
    <lineage>
        <taxon>Bacteria</taxon>
        <taxon>Pseudomonadati</taxon>
        <taxon>Pseudomonadota</taxon>
        <taxon>Betaproteobacteria</taxon>
        <taxon>Burkholderiales</taxon>
        <taxon>Burkholderiaceae</taxon>
        <taxon>Burkholderia</taxon>
        <taxon>Burkholderia cepacia complex</taxon>
    </lineage>
</organism>
<dbReference type="PANTHER" id="PTHR33803:SF3">
    <property type="entry name" value="BLL1974 PROTEIN"/>
    <property type="match status" value="1"/>
</dbReference>
<sequence>MVANMKVFIAAEFERVIVDSTGQEKRSCFQPTADCWRWRARRVARAKLVQLAQHAGLLLEQTYEREGGRLRRRAGSYGRAKQYKRLRRVLKRRRTILGRRLRDIGRKLSSTTESHRGAFELWFARAWPICRRRPKEKGKLYALHAPEVECIGKGKAHQPYEFGVRASLAMTEKQGLIVGVCTFAGNLYGGHTLAEYLEQTRILSESVPGEPSSKSVFTDLSYRGVDTVLAPIMLIHRGKCKTLSIRQRRWLKCCWQTILKFVNVGETHAARVPNEGHLAKLFRQRLAMSPTEFRARERNRISKVGAELAYAPQMPQSYGLAR</sequence>
<dbReference type="Proteomes" id="UP000060630">
    <property type="component" value="Unassembled WGS sequence"/>
</dbReference>
<comment type="caution">
    <text evidence="1">The sequence shown here is derived from an EMBL/GenBank/DDBJ whole genome shotgun (WGS) entry which is preliminary data.</text>
</comment>
<dbReference type="AlphaFoldDB" id="A0A106PFY4"/>
<evidence type="ECO:0000313" key="2">
    <source>
        <dbReference type="Proteomes" id="UP000060630"/>
    </source>
</evidence>
<accession>A0A106PFY4</accession>
<reference evidence="1 2" key="1">
    <citation type="submission" date="2015-11" db="EMBL/GenBank/DDBJ databases">
        <title>Expanding the genomic diversity of Burkholderia species for the development of highly accurate diagnostics.</title>
        <authorList>
            <person name="Sahl J."/>
            <person name="Keim P."/>
            <person name="Wagner D."/>
        </authorList>
    </citation>
    <scope>NUCLEOTIDE SEQUENCE [LARGE SCALE GENOMIC DNA]</scope>
    <source>
        <strain evidence="1 2">MSMB2087WGS</strain>
    </source>
</reference>
<dbReference type="EMBL" id="LPHD01000247">
    <property type="protein sequence ID" value="KWA67480.1"/>
    <property type="molecule type" value="Genomic_DNA"/>
</dbReference>
<protein>
    <recommendedName>
        <fullName evidence="3">Transposase</fullName>
    </recommendedName>
</protein>
<gene>
    <name evidence="1" type="ORF">WL29_10360</name>
</gene>
<dbReference type="PANTHER" id="PTHR33803">
    <property type="entry name" value="IS1478 TRANSPOSASE"/>
    <property type="match status" value="1"/>
</dbReference>
<evidence type="ECO:0008006" key="3">
    <source>
        <dbReference type="Google" id="ProtNLM"/>
    </source>
</evidence>
<proteinExistence type="predicted"/>
<name>A0A106PFY4_9BURK</name>
<evidence type="ECO:0000313" key="1">
    <source>
        <dbReference type="EMBL" id="KWA67480.1"/>
    </source>
</evidence>